<dbReference type="InterPro" id="IPR002059">
    <property type="entry name" value="CSP_DNA-bd"/>
</dbReference>
<evidence type="ECO:0000313" key="3">
    <source>
        <dbReference type="EMBL" id="MFC7333624.1"/>
    </source>
</evidence>
<dbReference type="CDD" id="cd04458">
    <property type="entry name" value="CSP_CDS"/>
    <property type="match status" value="2"/>
</dbReference>
<gene>
    <name evidence="3" type="ORF">ACFQPS_10660</name>
</gene>
<name>A0ABW2KVZ2_9PROT</name>
<dbReference type="EMBL" id="JBHTCM010000010">
    <property type="protein sequence ID" value="MFC7333624.1"/>
    <property type="molecule type" value="Genomic_DNA"/>
</dbReference>
<proteinExistence type="predicted"/>
<dbReference type="Gene3D" id="2.40.50.140">
    <property type="entry name" value="Nucleic acid-binding proteins"/>
    <property type="match status" value="2"/>
</dbReference>
<dbReference type="Proteomes" id="UP001596456">
    <property type="component" value="Unassembled WGS sequence"/>
</dbReference>
<dbReference type="PRINTS" id="PR00050">
    <property type="entry name" value="COLDSHOCK"/>
</dbReference>
<dbReference type="SMART" id="SM00357">
    <property type="entry name" value="CSP"/>
    <property type="match status" value="2"/>
</dbReference>
<evidence type="ECO:0000313" key="4">
    <source>
        <dbReference type="Proteomes" id="UP001596456"/>
    </source>
</evidence>
<dbReference type="InterPro" id="IPR012340">
    <property type="entry name" value="NA-bd_OB-fold"/>
</dbReference>
<feature type="domain" description="CSD" evidence="2">
    <location>
        <begin position="16"/>
        <end position="81"/>
    </location>
</feature>
<dbReference type="RefSeq" id="WP_377358822.1">
    <property type="nucleotide sequence ID" value="NZ_JBHTCM010000010.1"/>
</dbReference>
<sequence>MYDRRSPQSPQITRRGVSATVKWYNPTKGFGFVTLSDGSPDAFLHASVVQAAGYDSLADGTSIVCDLSQGNKGPQVASIASVDESTAAAPGPRRDRPAMGDGPRGPRRGGFGGGFGGGGGGGYDAGPTETIEGTVKFFSSDKGFGFVTPDGGGKDVFVHVTALERSGVRTLMPEQRVRIQTSMGQKGPQANRVEVL</sequence>
<feature type="domain" description="CSD" evidence="2">
    <location>
        <begin position="130"/>
        <end position="195"/>
    </location>
</feature>
<feature type="compositionally biased region" description="Gly residues" evidence="1">
    <location>
        <begin position="108"/>
        <end position="124"/>
    </location>
</feature>
<evidence type="ECO:0000259" key="2">
    <source>
        <dbReference type="PROSITE" id="PS51857"/>
    </source>
</evidence>
<organism evidence="3 4">
    <name type="scientific">Rhodocista pekingensis</name>
    <dbReference type="NCBI Taxonomy" id="201185"/>
    <lineage>
        <taxon>Bacteria</taxon>
        <taxon>Pseudomonadati</taxon>
        <taxon>Pseudomonadota</taxon>
        <taxon>Alphaproteobacteria</taxon>
        <taxon>Rhodospirillales</taxon>
        <taxon>Azospirillaceae</taxon>
        <taxon>Rhodocista</taxon>
    </lineage>
</organism>
<evidence type="ECO:0000256" key="1">
    <source>
        <dbReference type="SAM" id="MobiDB-lite"/>
    </source>
</evidence>
<feature type="region of interest" description="Disordered" evidence="1">
    <location>
        <begin position="74"/>
        <end position="126"/>
    </location>
</feature>
<accession>A0ABW2KVZ2</accession>
<keyword evidence="4" id="KW-1185">Reference proteome</keyword>
<protein>
    <submittedName>
        <fullName evidence="3">Cold-shock protein</fullName>
    </submittedName>
</protein>
<dbReference type="Pfam" id="PF00313">
    <property type="entry name" value="CSD"/>
    <property type="match status" value="2"/>
</dbReference>
<dbReference type="InterPro" id="IPR050181">
    <property type="entry name" value="Cold_shock_domain"/>
</dbReference>
<dbReference type="InterPro" id="IPR011129">
    <property type="entry name" value="CSD"/>
</dbReference>
<comment type="caution">
    <text evidence="3">The sequence shown here is derived from an EMBL/GenBank/DDBJ whole genome shotgun (WGS) entry which is preliminary data.</text>
</comment>
<dbReference type="PANTHER" id="PTHR11544">
    <property type="entry name" value="COLD SHOCK DOMAIN CONTAINING PROTEINS"/>
    <property type="match status" value="1"/>
</dbReference>
<dbReference type="SUPFAM" id="SSF50249">
    <property type="entry name" value="Nucleic acid-binding proteins"/>
    <property type="match status" value="2"/>
</dbReference>
<reference evidence="4" key="1">
    <citation type="journal article" date="2019" name="Int. J. Syst. Evol. Microbiol.">
        <title>The Global Catalogue of Microorganisms (GCM) 10K type strain sequencing project: providing services to taxonomists for standard genome sequencing and annotation.</title>
        <authorList>
            <consortium name="The Broad Institute Genomics Platform"/>
            <consortium name="The Broad Institute Genome Sequencing Center for Infectious Disease"/>
            <person name="Wu L."/>
            <person name="Ma J."/>
        </authorList>
    </citation>
    <scope>NUCLEOTIDE SEQUENCE [LARGE SCALE GENOMIC DNA]</scope>
    <source>
        <strain evidence="4">CGMCC 1.16275</strain>
    </source>
</reference>
<dbReference type="PROSITE" id="PS51857">
    <property type="entry name" value="CSD_2"/>
    <property type="match status" value="2"/>
</dbReference>